<dbReference type="EMBL" id="JADEWZ010000054">
    <property type="protein sequence ID" value="MBE9118627.1"/>
    <property type="molecule type" value="Genomic_DNA"/>
</dbReference>
<dbReference type="AlphaFoldDB" id="A0A8J7DZN0"/>
<name>A0A8J7DZN0_9CYAN</name>
<reference evidence="1" key="1">
    <citation type="submission" date="2020-10" db="EMBL/GenBank/DDBJ databases">
        <authorList>
            <person name="Castelo-Branco R."/>
            <person name="Eusebio N."/>
            <person name="Adriana R."/>
            <person name="Vieira A."/>
            <person name="Brugerolle De Fraissinette N."/>
            <person name="Rezende De Castro R."/>
            <person name="Schneider M.P."/>
            <person name="Vasconcelos V."/>
            <person name="Leao P.N."/>
        </authorList>
    </citation>
    <scope>NUCLEOTIDE SEQUENCE</scope>
    <source>
        <strain evidence="1">LEGE 07157</strain>
    </source>
</reference>
<gene>
    <name evidence="1" type="ORF">IQ249_22310</name>
</gene>
<organism evidence="1 2">
    <name type="scientific">Lusitaniella coriacea LEGE 07157</name>
    <dbReference type="NCBI Taxonomy" id="945747"/>
    <lineage>
        <taxon>Bacteria</taxon>
        <taxon>Bacillati</taxon>
        <taxon>Cyanobacteriota</taxon>
        <taxon>Cyanophyceae</taxon>
        <taxon>Spirulinales</taxon>
        <taxon>Lusitaniellaceae</taxon>
        <taxon>Lusitaniella</taxon>
    </lineage>
</organism>
<dbReference type="Proteomes" id="UP000654482">
    <property type="component" value="Unassembled WGS sequence"/>
</dbReference>
<keyword evidence="2" id="KW-1185">Reference proteome</keyword>
<protein>
    <submittedName>
        <fullName evidence="1">Uncharacterized protein</fullName>
    </submittedName>
</protein>
<evidence type="ECO:0000313" key="2">
    <source>
        <dbReference type="Proteomes" id="UP000654482"/>
    </source>
</evidence>
<sequence>MKRAINSLQRGQAFKLDSSYYIFDSITSWGDREIATTYRLKSWGIDFDDGQLLNPDTLVDLLKLPVSVTPLMPMPQ</sequence>
<comment type="caution">
    <text evidence="1">The sequence shown here is derived from an EMBL/GenBank/DDBJ whole genome shotgun (WGS) entry which is preliminary data.</text>
</comment>
<dbReference type="RefSeq" id="WP_194031711.1">
    <property type="nucleotide sequence ID" value="NZ_JADEWZ010000054.1"/>
</dbReference>
<accession>A0A8J7DZN0</accession>
<evidence type="ECO:0000313" key="1">
    <source>
        <dbReference type="EMBL" id="MBE9118627.1"/>
    </source>
</evidence>
<proteinExistence type="predicted"/>